<evidence type="ECO:0000313" key="3">
    <source>
        <dbReference type="Proteomes" id="UP000193083"/>
    </source>
</evidence>
<dbReference type="Pfam" id="PF09836">
    <property type="entry name" value="DUF2063"/>
    <property type="match status" value="1"/>
</dbReference>
<feature type="domain" description="Putative DNA-binding" evidence="1">
    <location>
        <begin position="7"/>
        <end position="97"/>
    </location>
</feature>
<keyword evidence="3" id="KW-1185">Reference proteome</keyword>
<dbReference type="AlphaFoldDB" id="A0A1X7N598"/>
<accession>A0A1X7N598</accession>
<dbReference type="OrthoDB" id="4146344at2"/>
<dbReference type="Gene3D" id="1.10.150.690">
    <property type="entry name" value="DUF2063"/>
    <property type="match status" value="1"/>
</dbReference>
<gene>
    <name evidence="2" type="ORF">SAMN02982922_1214</name>
</gene>
<dbReference type="EMBL" id="FXBL01000004">
    <property type="protein sequence ID" value="SMH31927.1"/>
    <property type="molecule type" value="Genomic_DNA"/>
</dbReference>
<reference evidence="2 3" key="1">
    <citation type="submission" date="2017-04" db="EMBL/GenBank/DDBJ databases">
        <authorList>
            <person name="Afonso C.L."/>
            <person name="Miller P.J."/>
            <person name="Scott M.A."/>
            <person name="Spackman E."/>
            <person name="Goraichik I."/>
            <person name="Dimitrov K.M."/>
            <person name="Suarez D.L."/>
            <person name="Swayne D.E."/>
        </authorList>
    </citation>
    <scope>NUCLEOTIDE SEQUENCE [LARGE SCALE GENOMIC DNA]</scope>
    <source>
        <strain evidence="2 3">B5P</strain>
    </source>
</reference>
<evidence type="ECO:0000313" key="2">
    <source>
        <dbReference type="EMBL" id="SMH31927.1"/>
    </source>
</evidence>
<name>A0A1X7N598_9HYPH</name>
<keyword evidence="2" id="KW-0238">DNA-binding</keyword>
<dbReference type="Proteomes" id="UP000193083">
    <property type="component" value="Unassembled WGS sequence"/>
</dbReference>
<dbReference type="GO" id="GO:0003677">
    <property type="term" value="F:DNA binding"/>
    <property type="evidence" value="ECO:0007669"/>
    <property type="project" value="UniProtKB-KW"/>
</dbReference>
<dbReference type="InterPro" id="IPR044922">
    <property type="entry name" value="DUF2063_N_sf"/>
</dbReference>
<protein>
    <submittedName>
        <fullName evidence="2">Putative DNA-binding domain-containing protein</fullName>
    </submittedName>
</protein>
<dbReference type="InterPro" id="IPR018640">
    <property type="entry name" value="DUF2063"/>
</dbReference>
<organism evidence="2 3">
    <name type="scientific">Mesorhizobium australicum</name>
    <dbReference type="NCBI Taxonomy" id="536018"/>
    <lineage>
        <taxon>Bacteria</taxon>
        <taxon>Pseudomonadati</taxon>
        <taxon>Pseudomonadota</taxon>
        <taxon>Alphaproteobacteria</taxon>
        <taxon>Hyphomicrobiales</taxon>
        <taxon>Phyllobacteriaceae</taxon>
        <taxon>Mesorhizobium</taxon>
    </lineage>
</organism>
<dbReference type="RefSeq" id="WP_085463324.1">
    <property type="nucleotide sequence ID" value="NZ_FXBL01000004.1"/>
</dbReference>
<evidence type="ECO:0000259" key="1">
    <source>
        <dbReference type="Pfam" id="PF09836"/>
    </source>
</evidence>
<proteinExistence type="predicted"/>
<sequence length="263" mass="26967">MSHAATEAAFAAALLDPALPSPGGLTTARGVPDEKRFAVYRNNVAVGLRKTLATRFRVVERLVGEEFFALMARAYIAGARPASPLLFAYGDDLPDFIGGFAPVASVPYLADVARLEAAVTRAYHAEDAAPLDIAQLAALPAETLGDVRLAPHPAAALVRSRFAVGTIWQAHQADVVAPISAAGGETVLIVRPGFEVGVHILPARDASFAAALLDGVALGEAASQALSADDGFDFGAALLGLTGLGAFAGTVSNDKGDEDDGHG</sequence>